<organism evidence="3 4">
    <name type="scientific">Orenia metallireducens</name>
    <dbReference type="NCBI Taxonomy" id="1413210"/>
    <lineage>
        <taxon>Bacteria</taxon>
        <taxon>Bacillati</taxon>
        <taxon>Bacillota</taxon>
        <taxon>Clostridia</taxon>
        <taxon>Halanaerobiales</taxon>
        <taxon>Halobacteroidaceae</taxon>
        <taxon>Orenia</taxon>
    </lineage>
</organism>
<dbReference type="Gene3D" id="2.60.40.680">
    <property type="match status" value="1"/>
</dbReference>
<evidence type="ECO:0000313" key="3">
    <source>
        <dbReference type="EMBL" id="OCL26168.1"/>
    </source>
</evidence>
<keyword evidence="1" id="KW-0732">Signal</keyword>
<dbReference type="OrthoDB" id="1829213at2"/>
<feature type="domain" description="Cohesin" evidence="2">
    <location>
        <begin position="532"/>
        <end position="648"/>
    </location>
</feature>
<dbReference type="RefSeq" id="WP_068717715.1">
    <property type="nucleotide sequence ID" value="NZ_LWDV01000009.1"/>
</dbReference>
<dbReference type="InterPro" id="IPR013783">
    <property type="entry name" value="Ig-like_fold"/>
</dbReference>
<reference evidence="3 4" key="2">
    <citation type="submission" date="2016-08" db="EMBL/GenBank/DDBJ databases">
        <title>Orenia metallireducens sp. nov. strain Z6, a Novel Metal-reducing Firmicute from the Deep Subsurface.</title>
        <authorList>
            <person name="Maxim B.I."/>
            <person name="Kenneth K."/>
            <person name="Flynn T.M."/>
            <person name="Oloughlin E.J."/>
            <person name="Locke R.A."/>
            <person name="Weber J.R."/>
            <person name="Egan S.M."/>
            <person name="Mackie R.I."/>
            <person name="Cann I.K."/>
        </authorList>
    </citation>
    <scope>NUCLEOTIDE SEQUENCE [LARGE SCALE GENOMIC DNA]</scope>
    <source>
        <strain evidence="3 4">Z6</strain>
    </source>
</reference>
<dbReference type="GO" id="GO:0030246">
    <property type="term" value="F:carbohydrate binding"/>
    <property type="evidence" value="ECO:0007669"/>
    <property type="project" value="InterPro"/>
</dbReference>
<dbReference type="AlphaFoldDB" id="A0A1C0A7H3"/>
<evidence type="ECO:0000313" key="4">
    <source>
        <dbReference type="Proteomes" id="UP000093514"/>
    </source>
</evidence>
<feature type="signal peptide" evidence="1">
    <location>
        <begin position="1"/>
        <end position="22"/>
    </location>
</feature>
<gene>
    <name evidence="3" type="ORF">U472_09130</name>
</gene>
<proteinExistence type="predicted"/>
<name>A0A1C0A7H3_9FIRM</name>
<accession>A0A1C0A7H3</accession>
<sequence>MKKKLGIILILLLAVISSKVSANVDQYGNLQLKNDYISVIVNQNEFNKGRFAVDITGGDPIRSGDDGKPLLYGHPHPWTSYTTFRIDDKNYIFGGKTDKRAGRSGEYGELIQGPTLDNNKIITKYKFNKIVVSQILNFVKSSTTGLPDTLQITYRVTNEDDVEHQIGTRIMIDTMLGENDGAPFRITNQAVTSDSLFLKDEVPTFWQAFDELRDPKVTAQGTIKGAGVTTPDEVYFADWGSLADGPWDFDFKSGEEFLRKGEFELDSAMALFWQESTIKAGETKTYVTNYGLGGITIVPGLLSLGVTSPAQVVMDKPNKTVEIVAYIQNTAEITVKDVKVELVLPENLEPIDNYKTKELGDLSPGQTAQVMWEVRPKRLLQQQVEYTVKATAKNTDDNQVSRGLKFVGPPKLSLQLTAPKRMEAKDDSLVKDSFYIKGKISNYGASTAYGIESTLALPPGLTLSKGDKEEKFIGFLEPNESIELSWKVKPLILVDGKLPYSVELSSSNALNEISKNSILIPKLDPKVKIEVLPKKGGYQVGDYLTAQIRLKNISDFYGLKTNISYNNKVLEAIYVSRGNLFIDNGKLLSWNLPIVSQQEGLIKGISASLDGEQDIEDGLVANLHFKIKSLGSFDLSFEDFLAYDMNNNQLKLEMVNNLLNIRRN</sequence>
<feature type="chain" id="PRO_5008642875" evidence="1">
    <location>
        <begin position="23"/>
        <end position="664"/>
    </location>
</feature>
<dbReference type="EMBL" id="LWDV01000009">
    <property type="protein sequence ID" value="OCL26168.1"/>
    <property type="molecule type" value="Genomic_DNA"/>
</dbReference>
<keyword evidence="4" id="KW-1185">Reference proteome</keyword>
<evidence type="ECO:0000256" key="1">
    <source>
        <dbReference type="SAM" id="SignalP"/>
    </source>
</evidence>
<dbReference type="PANTHER" id="PTHR35902">
    <property type="entry name" value="S-LAYER DOMAIN-LIKE PROTEIN-RELATED"/>
    <property type="match status" value="1"/>
</dbReference>
<dbReference type="PANTHER" id="PTHR35902:SF3">
    <property type="entry name" value="NPCBM-ASSOCIATED, NEW3 DOMAIN OF ALPHA-GALACTOSIDASE"/>
    <property type="match status" value="1"/>
</dbReference>
<dbReference type="InterPro" id="IPR002102">
    <property type="entry name" value="Cohesin_dom"/>
</dbReference>
<dbReference type="GO" id="GO:0000272">
    <property type="term" value="P:polysaccharide catabolic process"/>
    <property type="evidence" value="ECO:0007669"/>
    <property type="project" value="InterPro"/>
</dbReference>
<dbReference type="InterPro" id="IPR008965">
    <property type="entry name" value="CBM2/CBM3_carb-bd_dom_sf"/>
</dbReference>
<protein>
    <submittedName>
        <fullName evidence="3">Cellulosome anchor protein</fullName>
    </submittedName>
</protein>
<dbReference type="CDD" id="cd08547">
    <property type="entry name" value="Type_II_cohesin"/>
    <property type="match status" value="1"/>
</dbReference>
<reference evidence="4" key="1">
    <citation type="submission" date="2016-07" db="EMBL/GenBank/DDBJ databases">
        <authorList>
            <person name="Florea S."/>
            <person name="Webb J.S."/>
            <person name="Jaromczyk J."/>
            <person name="Schardl C.L."/>
        </authorList>
    </citation>
    <scope>NUCLEOTIDE SEQUENCE [LARGE SCALE GENOMIC DNA]</scope>
    <source>
        <strain evidence="4">Z6</strain>
    </source>
</reference>
<dbReference type="Proteomes" id="UP000093514">
    <property type="component" value="Unassembled WGS sequence"/>
</dbReference>
<dbReference type="Gene3D" id="2.60.40.10">
    <property type="entry name" value="Immunoglobulins"/>
    <property type="match status" value="1"/>
</dbReference>
<dbReference type="SUPFAM" id="SSF49384">
    <property type="entry name" value="Carbohydrate-binding domain"/>
    <property type="match status" value="1"/>
</dbReference>
<comment type="caution">
    <text evidence="3">The sequence shown here is derived from an EMBL/GenBank/DDBJ whole genome shotgun (WGS) entry which is preliminary data.</text>
</comment>
<evidence type="ECO:0000259" key="2">
    <source>
        <dbReference type="Pfam" id="PF00963"/>
    </source>
</evidence>
<dbReference type="Pfam" id="PF00963">
    <property type="entry name" value="Cohesin"/>
    <property type="match status" value="1"/>
</dbReference>